<evidence type="ECO:0000256" key="2">
    <source>
        <dbReference type="ARBA" id="ARBA00022553"/>
    </source>
</evidence>
<dbReference type="Proteomes" id="UP000245423">
    <property type="component" value="Chromosome 1"/>
</dbReference>
<keyword evidence="5" id="KW-0598">Phosphotransferase system</keyword>
<dbReference type="InterPro" id="IPR003501">
    <property type="entry name" value="PTS_EIIB_2/3"/>
</dbReference>
<dbReference type="Gene3D" id="3.40.50.2300">
    <property type="match status" value="1"/>
</dbReference>
<feature type="domain" description="PTS EIIB type-3" evidence="8">
    <location>
        <begin position="3"/>
        <end position="106"/>
    </location>
</feature>
<dbReference type="Pfam" id="PF02302">
    <property type="entry name" value="PTS_IIB"/>
    <property type="match status" value="1"/>
</dbReference>
<gene>
    <name evidence="9" type="ORF">CUESP1_0900</name>
</gene>
<accession>M1YXN8</accession>
<dbReference type="PANTHER" id="PTHR34581:SF2">
    <property type="entry name" value="PTS SYSTEM N,N'-DIACETYLCHITOBIOSE-SPECIFIC EIIB COMPONENT"/>
    <property type="match status" value="1"/>
</dbReference>
<sequence>MEKIRAVILCASAMSSGLIVDKLKEVAASKNIDIFVECSASLRYRYYDFSKVDIVLLAPQVKSQLKDIINFINEKGFDIPVMTISMSDYGLVRGENILNQILDELK</sequence>
<reference evidence="9 10" key="1">
    <citation type="submission" date="2016-11" db="EMBL/GenBank/DDBJ databases">
        <authorList>
            <person name="Manzoor S."/>
        </authorList>
    </citation>
    <scope>NUCLEOTIDE SEQUENCE [LARGE SCALE GENOMIC DNA]</scope>
    <source>
        <strain evidence="9">Clostridium ultunense strain Esp</strain>
    </source>
</reference>
<evidence type="ECO:0000256" key="1">
    <source>
        <dbReference type="ARBA" id="ARBA00022448"/>
    </source>
</evidence>
<name>M1YXN8_9FIRM</name>
<protein>
    <recommendedName>
        <fullName evidence="8">PTS EIIB type-3 domain-containing protein</fullName>
    </recommendedName>
</protein>
<dbReference type="RefSeq" id="WP_005585273.1">
    <property type="nucleotide sequence ID" value="NZ_LT669839.1"/>
</dbReference>
<dbReference type="AlphaFoldDB" id="M1YXN8"/>
<keyword evidence="1" id="KW-0813">Transport</keyword>
<feature type="modified residue" description="Phosphocysteine; by EIIA" evidence="7">
    <location>
        <position position="10"/>
    </location>
</feature>
<keyword evidence="10" id="KW-1185">Reference proteome</keyword>
<dbReference type="EMBL" id="LT669839">
    <property type="protein sequence ID" value="SHD76277.1"/>
    <property type="molecule type" value="Genomic_DNA"/>
</dbReference>
<evidence type="ECO:0000256" key="4">
    <source>
        <dbReference type="ARBA" id="ARBA00022679"/>
    </source>
</evidence>
<keyword evidence="2" id="KW-0597">Phosphoprotein</keyword>
<dbReference type="HOGENOM" id="CLU_147323_2_1_9"/>
<keyword evidence="4" id="KW-0808">Transferase</keyword>
<dbReference type="PROSITE" id="PS51100">
    <property type="entry name" value="PTS_EIIB_TYPE_3"/>
    <property type="match status" value="1"/>
</dbReference>
<dbReference type="InterPro" id="IPR036095">
    <property type="entry name" value="PTS_EIIB-like_sf"/>
</dbReference>
<evidence type="ECO:0000256" key="7">
    <source>
        <dbReference type="PROSITE-ProRule" id="PRU00423"/>
    </source>
</evidence>
<dbReference type="InterPro" id="IPR051819">
    <property type="entry name" value="PTS_sugar-specific_EIIB"/>
</dbReference>
<dbReference type="GO" id="GO:0008982">
    <property type="term" value="F:protein-N(PI)-phosphohistidine-sugar phosphotransferase activity"/>
    <property type="evidence" value="ECO:0007669"/>
    <property type="project" value="InterPro"/>
</dbReference>
<evidence type="ECO:0000313" key="10">
    <source>
        <dbReference type="Proteomes" id="UP000245423"/>
    </source>
</evidence>
<proteinExistence type="predicted"/>
<dbReference type="OrthoDB" id="2048578at2"/>
<dbReference type="PANTHER" id="PTHR34581">
    <property type="entry name" value="PTS SYSTEM N,N'-DIACETYLCHITOBIOSE-SPECIFIC EIIB COMPONENT"/>
    <property type="match status" value="1"/>
</dbReference>
<evidence type="ECO:0000256" key="3">
    <source>
        <dbReference type="ARBA" id="ARBA00022597"/>
    </source>
</evidence>
<dbReference type="GO" id="GO:0016301">
    <property type="term" value="F:kinase activity"/>
    <property type="evidence" value="ECO:0007669"/>
    <property type="project" value="UniProtKB-KW"/>
</dbReference>
<dbReference type="InterPro" id="IPR013012">
    <property type="entry name" value="PTS_EIIB_3"/>
</dbReference>
<keyword evidence="3" id="KW-0762">Sugar transport</keyword>
<evidence type="ECO:0000313" key="9">
    <source>
        <dbReference type="EMBL" id="SHD76277.1"/>
    </source>
</evidence>
<evidence type="ECO:0000259" key="8">
    <source>
        <dbReference type="PROSITE" id="PS51100"/>
    </source>
</evidence>
<evidence type="ECO:0000256" key="5">
    <source>
        <dbReference type="ARBA" id="ARBA00022683"/>
    </source>
</evidence>
<organism evidence="9 10">
    <name type="scientific">[Clostridium] ultunense Esp</name>
    <dbReference type="NCBI Taxonomy" id="1288971"/>
    <lineage>
        <taxon>Bacteria</taxon>
        <taxon>Bacillati</taxon>
        <taxon>Bacillota</taxon>
        <taxon>Tissierellia</taxon>
        <taxon>Tissierellales</taxon>
        <taxon>Tepidimicrobiaceae</taxon>
        <taxon>Schnuerera</taxon>
    </lineage>
</organism>
<evidence type="ECO:0000256" key="6">
    <source>
        <dbReference type="ARBA" id="ARBA00022777"/>
    </source>
</evidence>
<dbReference type="GO" id="GO:0009401">
    <property type="term" value="P:phosphoenolpyruvate-dependent sugar phosphotransferase system"/>
    <property type="evidence" value="ECO:0007669"/>
    <property type="project" value="UniProtKB-KW"/>
</dbReference>
<keyword evidence="6" id="KW-0418">Kinase</keyword>
<dbReference type="SUPFAM" id="SSF52794">
    <property type="entry name" value="PTS system IIB component-like"/>
    <property type="match status" value="1"/>
</dbReference>